<proteinExistence type="predicted"/>
<organism evidence="1 2">
    <name type="scientific">Dentiscutata heterogama</name>
    <dbReference type="NCBI Taxonomy" id="1316150"/>
    <lineage>
        <taxon>Eukaryota</taxon>
        <taxon>Fungi</taxon>
        <taxon>Fungi incertae sedis</taxon>
        <taxon>Mucoromycota</taxon>
        <taxon>Glomeromycotina</taxon>
        <taxon>Glomeromycetes</taxon>
        <taxon>Diversisporales</taxon>
        <taxon>Gigasporaceae</taxon>
        <taxon>Dentiscutata</taxon>
    </lineage>
</organism>
<keyword evidence="2" id="KW-1185">Reference proteome</keyword>
<evidence type="ECO:0000313" key="2">
    <source>
        <dbReference type="Proteomes" id="UP000789702"/>
    </source>
</evidence>
<gene>
    <name evidence="1" type="ORF">DHETER_LOCUS9778</name>
</gene>
<name>A0ACA9NKT2_9GLOM</name>
<dbReference type="Proteomes" id="UP000789702">
    <property type="component" value="Unassembled WGS sequence"/>
</dbReference>
<comment type="caution">
    <text evidence="1">The sequence shown here is derived from an EMBL/GenBank/DDBJ whole genome shotgun (WGS) entry which is preliminary data.</text>
</comment>
<protein>
    <submittedName>
        <fullName evidence="1">3147_t:CDS:1</fullName>
    </submittedName>
</protein>
<dbReference type="EMBL" id="CAJVPU010017780">
    <property type="protein sequence ID" value="CAG8661647.1"/>
    <property type="molecule type" value="Genomic_DNA"/>
</dbReference>
<reference evidence="1" key="1">
    <citation type="submission" date="2021-06" db="EMBL/GenBank/DDBJ databases">
        <authorList>
            <person name="Kallberg Y."/>
            <person name="Tangrot J."/>
            <person name="Rosling A."/>
        </authorList>
    </citation>
    <scope>NUCLEOTIDE SEQUENCE</scope>
    <source>
        <strain evidence="1">IL203A</strain>
    </source>
</reference>
<evidence type="ECO:0000313" key="1">
    <source>
        <dbReference type="EMBL" id="CAG8661647.1"/>
    </source>
</evidence>
<accession>A0ACA9NKT2</accession>
<feature type="non-terminal residue" evidence="1">
    <location>
        <position position="1"/>
    </location>
</feature>
<sequence>HKWGYEIKSEDLMQNHWDNECFKTKMQDESIQVIQNIMPIKSMKIKSFTTSLINEPCSLTPLLLLPKPFALIGGLLRYSCKHSVNIPEIKNL</sequence>